<dbReference type="Proteomes" id="UP000309848">
    <property type="component" value="Unassembled WGS sequence"/>
</dbReference>
<proteinExistence type="predicted"/>
<dbReference type="Pfam" id="PF13776">
    <property type="entry name" value="DUF4172"/>
    <property type="match status" value="1"/>
</dbReference>
<dbReference type="EMBL" id="SRXU01000010">
    <property type="protein sequence ID" value="TGX38321.1"/>
    <property type="molecule type" value="Genomic_DNA"/>
</dbReference>
<dbReference type="InterPro" id="IPR025230">
    <property type="entry name" value="DUF4172"/>
</dbReference>
<name>A0A4S1W632_9SPHN</name>
<sequence length="42" mass="4547">MLVGAFHLDIGDRQNLSIELLAQEAVHSSAIEGEILDRASVQ</sequence>
<dbReference type="AlphaFoldDB" id="A0A4S1W632"/>
<evidence type="ECO:0000313" key="3">
    <source>
        <dbReference type="Proteomes" id="UP000309848"/>
    </source>
</evidence>
<protein>
    <submittedName>
        <fullName evidence="2">DUF4172 domain-containing protein</fullName>
    </submittedName>
</protein>
<feature type="domain" description="DUF4172" evidence="1">
    <location>
        <begin position="2"/>
        <end position="42"/>
    </location>
</feature>
<comment type="caution">
    <text evidence="2">The sequence shown here is derived from an EMBL/GenBank/DDBJ whole genome shotgun (WGS) entry which is preliminary data.</text>
</comment>
<keyword evidence="3" id="KW-1185">Reference proteome</keyword>
<evidence type="ECO:0000259" key="1">
    <source>
        <dbReference type="Pfam" id="PF13776"/>
    </source>
</evidence>
<dbReference type="OrthoDB" id="9813719at2"/>
<evidence type="ECO:0000313" key="2">
    <source>
        <dbReference type="EMBL" id="TGX38321.1"/>
    </source>
</evidence>
<reference evidence="2 3" key="1">
    <citation type="submission" date="2019-04" db="EMBL/GenBank/DDBJ databases">
        <title>Sphingomonas psychrotolerans sp. nov., isolated from soil in the Tianshan Mountains, Xinjiang, China.</title>
        <authorList>
            <person name="Luo Y."/>
            <person name="Sheng H."/>
        </authorList>
    </citation>
    <scope>NUCLEOTIDE SEQUENCE [LARGE SCALE GENOMIC DNA]</scope>
    <source>
        <strain evidence="2 3">KIS18-15</strain>
    </source>
</reference>
<organism evidence="2 3">
    <name type="scientific">Sphingomonas naasensis</name>
    <dbReference type="NCBI Taxonomy" id="1344951"/>
    <lineage>
        <taxon>Bacteria</taxon>
        <taxon>Pseudomonadati</taxon>
        <taxon>Pseudomonadota</taxon>
        <taxon>Alphaproteobacteria</taxon>
        <taxon>Sphingomonadales</taxon>
        <taxon>Sphingomonadaceae</taxon>
        <taxon>Sphingomonas</taxon>
    </lineage>
</organism>
<gene>
    <name evidence="2" type="ORF">E5A74_18785</name>
</gene>
<accession>A0A4S1W632</accession>